<keyword evidence="4" id="KW-1185">Reference proteome</keyword>
<feature type="domain" description="UspA" evidence="2">
    <location>
        <begin position="3"/>
        <end position="141"/>
    </location>
</feature>
<sequence>MGYKSMTVLLDNSAGSSRRLAYALALAAAHDAHLMGLHLTYSPVLISDPYAAWAPILAEWEQSAEEKHEQARLNFYAAADKAGVKVDWAGYRSDDMQDVIAHARASDLTVIGQRNPDDAEGDFGGGFPENIVLRLGRPVLFLPYIGEMPTSFEKVIVAWDGGREAARAMADALPFLKLAKQVRLMSVSEKKDKDHDLPDIDIAGYLAKHGVKLEVEKNENVKISAADCLLSAAADMGADLLVMGGYGHHRLTELIFGGVTNSIMRHMTLPVLMSH</sequence>
<dbReference type="AlphaFoldDB" id="A0A6M4A192"/>
<proteinExistence type="inferred from homology"/>
<dbReference type="PANTHER" id="PTHR46268">
    <property type="entry name" value="STRESS RESPONSE PROTEIN NHAX"/>
    <property type="match status" value="1"/>
</dbReference>
<gene>
    <name evidence="3" type="ORF">EJG51_003370</name>
</gene>
<protein>
    <submittedName>
        <fullName evidence="3">Universal stress protein</fullName>
    </submittedName>
</protein>
<evidence type="ECO:0000256" key="1">
    <source>
        <dbReference type="ARBA" id="ARBA00008791"/>
    </source>
</evidence>
<dbReference type="PANTHER" id="PTHR46268:SF15">
    <property type="entry name" value="UNIVERSAL STRESS PROTEIN HP_0031"/>
    <property type="match status" value="1"/>
</dbReference>
<dbReference type="InterPro" id="IPR006015">
    <property type="entry name" value="Universal_stress_UspA"/>
</dbReference>
<comment type="similarity">
    <text evidence="1">Belongs to the universal stress protein A family.</text>
</comment>
<dbReference type="Proteomes" id="UP000274350">
    <property type="component" value="Chromosome"/>
</dbReference>
<evidence type="ECO:0000313" key="4">
    <source>
        <dbReference type="Proteomes" id="UP000274350"/>
    </source>
</evidence>
<evidence type="ECO:0000313" key="3">
    <source>
        <dbReference type="EMBL" id="QJQ05061.1"/>
    </source>
</evidence>
<dbReference type="Pfam" id="PF00582">
    <property type="entry name" value="Usp"/>
    <property type="match status" value="2"/>
</dbReference>
<dbReference type="EMBL" id="CP051152">
    <property type="protein sequence ID" value="QJQ05061.1"/>
    <property type="molecule type" value="Genomic_DNA"/>
</dbReference>
<dbReference type="PRINTS" id="PR01438">
    <property type="entry name" value="UNVRSLSTRESS"/>
</dbReference>
<name>A0A6M4A192_9BURK</name>
<dbReference type="OrthoDB" id="9804721at2"/>
<dbReference type="KEGG" id="upi:EJG51_003370"/>
<feature type="domain" description="UspA" evidence="2">
    <location>
        <begin position="152"/>
        <end position="273"/>
    </location>
</feature>
<organism evidence="3 4">
    <name type="scientific">Undibacterium piscinae</name>
    <dbReference type="NCBI Taxonomy" id="2495591"/>
    <lineage>
        <taxon>Bacteria</taxon>
        <taxon>Pseudomonadati</taxon>
        <taxon>Pseudomonadota</taxon>
        <taxon>Betaproteobacteria</taxon>
        <taxon>Burkholderiales</taxon>
        <taxon>Oxalobacteraceae</taxon>
        <taxon>Undibacterium</taxon>
    </lineage>
</organism>
<dbReference type="Gene3D" id="3.40.50.12370">
    <property type="match status" value="1"/>
</dbReference>
<dbReference type="CDD" id="cd00293">
    <property type="entry name" value="USP-like"/>
    <property type="match status" value="1"/>
</dbReference>
<accession>A0A6M4A192</accession>
<reference evidence="3 4" key="1">
    <citation type="journal article" date="2019" name="Int. J. Syst. Evol. Microbiol.">
        <title>Undibacterium piscinae sp. nov., isolated from Korean shiner intestine.</title>
        <authorList>
            <person name="Lee S.Y."/>
            <person name="Kang W."/>
            <person name="Kim P.S."/>
            <person name="Kim H.S."/>
            <person name="Sung H."/>
            <person name="Shin N.R."/>
            <person name="Whon T.W."/>
            <person name="Yun J.H."/>
            <person name="Lee J.Y."/>
            <person name="Lee J.Y."/>
            <person name="Jung M.J."/>
            <person name="Jeong Y.S."/>
            <person name="Tak E.J."/>
            <person name="Han J.E."/>
            <person name="Hyun D.W."/>
            <person name="Kang M.S."/>
            <person name="Lee K.E."/>
            <person name="Lee B.H."/>
            <person name="Bae J.W."/>
        </authorList>
    </citation>
    <scope>NUCLEOTIDE SEQUENCE [LARGE SCALE GENOMIC DNA]</scope>
    <source>
        <strain evidence="3 4">S11R28</strain>
    </source>
</reference>
<dbReference type="SUPFAM" id="SSF52402">
    <property type="entry name" value="Adenine nucleotide alpha hydrolases-like"/>
    <property type="match status" value="2"/>
</dbReference>
<dbReference type="InterPro" id="IPR006016">
    <property type="entry name" value="UspA"/>
</dbReference>
<evidence type="ECO:0000259" key="2">
    <source>
        <dbReference type="Pfam" id="PF00582"/>
    </source>
</evidence>